<dbReference type="GO" id="GO:0003677">
    <property type="term" value="F:DNA binding"/>
    <property type="evidence" value="ECO:0007669"/>
    <property type="project" value="UniProtKB-KW"/>
</dbReference>
<dbReference type="PROSITE" id="PS50932">
    <property type="entry name" value="HTH_LACI_2"/>
    <property type="match status" value="1"/>
</dbReference>
<keyword evidence="2 6" id="KW-0238">DNA-binding</keyword>
<dbReference type="Pfam" id="PF13377">
    <property type="entry name" value="Peripla_BP_3"/>
    <property type="match status" value="1"/>
</dbReference>
<dbReference type="RefSeq" id="WP_311704096.1">
    <property type="nucleotide sequence ID" value="NZ_JAVREL010000004.1"/>
</dbReference>
<protein>
    <submittedName>
        <fullName evidence="6">LacI family DNA-binding transcriptional regulator</fullName>
    </submittedName>
</protein>
<keyword evidence="3" id="KW-0804">Transcription</keyword>
<dbReference type="InterPro" id="IPR046335">
    <property type="entry name" value="LacI/GalR-like_sensor"/>
</dbReference>
<evidence type="ECO:0000313" key="6">
    <source>
        <dbReference type="EMBL" id="MDT0342972.1"/>
    </source>
</evidence>
<evidence type="ECO:0000256" key="2">
    <source>
        <dbReference type="ARBA" id="ARBA00023125"/>
    </source>
</evidence>
<dbReference type="SMART" id="SM00354">
    <property type="entry name" value="HTH_LACI"/>
    <property type="match status" value="1"/>
</dbReference>
<dbReference type="SUPFAM" id="SSF53822">
    <property type="entry name" value="Periplasmic binding protein-like I"/>
    <property type="match status" value="1"/>
</dbReference>
<dbReference type="CDD" id="cd01574">
    <property type="entry name" value="PBP1_LacI"/>
    <property type="match status" value="1"/>
</dbReference>
<name>A0ABU2MNK4_9ACTN</name>
<proteinExistence type="predicted"/>
<dbReference type="Gene3D" id="3.40.50.2300">
    <property type="match status" value="2"/>
</dbReference>
<evidence type="ECO:0000259" key="5">
    <source>
        <dbReference type="PROSITE" id="PS50932"/>
    </source>
</evidence>
<dbReference type="PANTHER" id="PTHR30146">
    <property type="entry name" value="LACI-RELATED TRANSCRIPTIONAL REPRESSOR"/>
    <property type="match status" value="1"/>
</dbReference>
<dbReference type="Proteomes" id="UP001183246">
    <property type="component" value="Unassembled WGS sequence"/>
</dbReference>
<keyword evidence="1" id="KW-0805">Transcription regulation</keyword>
<organism evidence="6 7">
    <name type="scientific">Streptomyces litchfieldiae</name>
    <dbReference type="NCBI Taxonomy" id="3075543"/>
    <lineage>
        <taxon>Bacteria</taxon>
        <taxon>Bacillati</taxon>
        <taxon>Actinomycetota</taxon>
        <taxon>Actinomycetes</taxon>
        <taxon>Kitasatosporales</taxon>
        <taxon>Streptomycetaceae</taxon>
        <taxon>Streptomyces</taxon>
    </lineage>
</organism>
<dbReference type="PROSITE" id="PS00356">
    <property type="entry name" value="HTH_LACI_1"/>
    <property type="match status" value="1"/>
</dbReference>
<dbReference type="PRINTS" id="PR00036">
    <property type="entry name" value="HTHLACI"/>
</dbReference>
<dbReference type="EMBL" id="JAVREL010000004">
    <property type="protein sequence ID" value="MDT0342972.1"/>
    <property type="molecule type" value="Genomic_DNA"/>
</dbReference>
<feature type="domain" description="HTH lacI-type" evidence="5">
    <location>
        <begin position="5"/>
        <end position="59"/>
    </location>
</feature>
<keyword evidence="7" id="KW-1185">Reference proteome</keyword>
<dbReference type="SUPFAM" id="SSF47413">
    <property type="entry name" value="lambda repressor-like DNA-binding domains"/>
    <property type="match status" value="1"/>
</dbReference>
<gene>
    <name evidence="6" type="ORF">RM590_10135</name>
</gene>
<dbReference type="InterPro" id="IPR010982">
    <property type="entry name" value="Lambda_DNA-bd_dom_sf"/>
</dbReference>
<dbReference type="PANTHER" id="PTHR30146:SF109">
    <property type="entry name" value="HTH-TYPE TRANSCRIPTIONAL REGULATOR GALS"/>
    <property type="match status" value="1"/>
</dbReference>
<dbReference type="InterPro" id="IPR000843">
    <property type="entry name" value="HTH_LacI"/>
</dbReference>
<feature type="region of interest" description="Disordered" evidence="4">
    <location>
        <begin position="335"/>
        <end position="357"/>
    </location>
</feature>
<dbReference type="InterPro" id="IPR028082">
    <property type="entry name" value="Peripla_BP_I"/>
</dbReference>
<comment type="caution">
    <text evidence="6">The sequence shown here is derived from an EMBL/GenBank/DDBJ whole genome shotgun (WGS) entry which is preliminary data.</text>
</comment>
<sequence length="357" mass="38260">MTGRVSMADVARSAGVSQKTVSRVVNGEPHVSPALRERVLREIERLGFQPDETARALVTRRSRRIGIVTTRISYFGPASLLRDLEHAARAAGYFVSIVHADADDEAEAEHSVRHLLRQGVDGIAVSSPVGLVDPATLVPAGLPLLLMRYPEDPFPSTPAGDRVVVVGNDDVGGARQATAYLLGLGHRTVHHIAGPPGWPVTAQRIRGWRDALRAAGVAETPVRHGDWSAASGFRAARELLDETGERPPTALFVANDQMAIGVLHAIERAGRRVPDDISVIGFDDIPEAAYLSVPLSTLRQDFAEMARQGMRRLISAIDGSPGPTPGARIPTELVVRASTAAPPGRTTQASRASEERR</sequence>
<evidence type="ECO:0000256" key="3">
    <source>
        <dbReference type="ARBA" id="ARBA00023163"/>
    </source>
</evidence>
<evidence type="ECO:0000313" key="7">
    <source>
        <dbReference type="Proteomes" id="UP001183246"/>
    </source>
</evidence>
<dbReference type="Pfam" id="PF00356">
    <property type="entry name" value="LacI"/>
    <property type="match status" value="1"/>
</dbReference>
<reference evidence="7" key="1">
    <citation type="submission" date="2023-07" db="EMBL/GenBank/DDBJ databases">
        <title>30 novel species of actinomycetes from the DSMZ collection.</title>
        <authorList>
            <person name="Nouioui I."/>
        </authorList>
    </citation>
    <scope>NUCLEOTIDE SEQUENCE [LARGE SCALE GENOMIC DNA]</scope>
    <source>
        <strain evidence="7">DSM 44938</strain>
    </source>
</reference>
<evidence type="ECO:0000256" key="4">
    <source>
        <dbReference type="SAM" id="MobiDB-lite"/>
    </source>
</evidence>
<accession>A0ABU2MNK4</accession>
<dbReference type="Gene3D" id="1.10.260.40">
    <property type="entry name" value="lambda repressor-like DNA-binding domains"/>
    <property type="match status" value="1"/>
</dbReference>
<evidence type="ECO:0000256" key="1">
    <source>
        <dbReference type="ARBA" id="ARBA00023015"/>
    </source>
</evidence>
<dbReference type="CDD" id="cd01392">
    <property type="entry name" value="HTH_LacI"/>
    <property type="match status" value="1"/>
</dbReference>